<evidence type="ECO:0000313" key="2">
    <source>
        <dbReference type="Proteomes" id="UP001299546"/>
    </source>
</evidence>
<accession>A0ABS8DM55</accession>
<proteinExistence type="predicted"/>
<dbReference type="RefSeq" id="WP_066732858.1">
    <property type="nucleotide sequence ID" value="NZ_JAJCIQ010000029.1"/>
</dbReference>
<comment type="caution">
    <text evidence="1">The sequence shown here is derived from an EMBL/GenBank/DDBJ whole genome shotgun (WGS) entry which is preliminary data.</text>
</comment>
<gene>
    <name evidence="1" type="ORF">LIZ65_19840</name>
</gene>
<dbReference type="SUPFAM" id="SSF47729">
    <property type="entry name" value="IHF-like DNA-binding proteins"/>
    <property type="match status" value="1"/>
</dbReference>
<dbReference type="Proteomes" id="UP001299546">
    <property type="component" value="Unassembled WGS sequence"/>
</dbReference>
<dbReference type="InterPro" id="IPR010992">
    <property type="entry name" value="IHF-like_DNA-bd_dom_sf"/>
</dbReference>
<sequence length="65" mass="7364">MPLVSTTINVIDEEELAERVSEKCNYSKETIVMIWDLMLKEVKKSTDSGEKIELGKGVRLVFGCE</sequence>
<dbReference type="InterPro" id="IPR000119">
    <property type="entry name" value="Hist_DNA-bd"/>
</dbReference>
<protein>
    <submittedName>
        <fullName evidence="1">Uncharacterized protein</fullName>
    </submittedName>
</protein>
<dbReference type="Pfam" id="PF00216">
    <property type="entry name" value="Bac_DNA_binding"/>
    <property type="match status" value="1"/>
</dbReference>
<organism evidence="1 2">
    <name type="scientific">Bariatricus massiliensis</name>
    <dbReference type="NCBI Taxonomy" id="1745713"/>
    <lineage>
        <taxon>Bacteria</taxon>
        <taxon>Bacillati</taxon>
        <taxon>Bacillota</taxon>
        <taxon>Clostridia</taxon>
        <taxon>Lachnospirales</taxon>
        <taxon>Lachnospiraceae</taxon>
        <taxon>Bariatricus</taxon>
    </lineage>
</organism>
<dbReference type="EMBL" id="JAJCIS010000031">
    <property type="protein sequence ID" value="MCB7389538.1"/>
    <property type="molecule type" value="Genomic_DNA"/>
</dbReference>
<name>A0ABS8DM55_9FIRM</name>
<keyword evidence="2" id="KW-1185">Reference proteome</keyword>
<reference evidence="1 2" key="1">
    <citation type="submission" date="2021-10" db="EMBL/GenBank/DDBJ databases">
        <title>Collection of gut derived symbiotic bacterial strains cultured from healthy donors.</title>
        <authorList>
            <person name="Lin H."/>
            <person name="Littmann E."/>
            <person name="Kohout C."/>
            <person name="Pamer E.G."/>
        </authorList>
    </citation>
    <scope>NUCLEOTIDE SEQUENCE [LARGE SCALE GENOMIC DNA]</scope>
    <source>
        <strain evidence="1 2">DFI.1.165</strain>
    </source>
</reference>
<evidence type="ECO:0000313" key="1">
    <source>
        <dbReference type="EMBL" id="MCB7389538.1"/>
    </source>
</evidence>